<feature type="compositionally biased region" description="Pro residues" evidence="1">
    <location>
        <begin position="278"/>
        <end position="289"/>
    </location>
</feature>
<dbReference type="PANTHER" id="PTHR21623:SF2">
    <property type="entry name" value="COILED-COIL DOMAIN-CONTAINING PROTEIN 33"/>
    <property type="match status" value="1"/>
</dbReference>
<organism evidence="2 3">
    <name type="scientific">Tribonema minus</name>
    <dbReference type="NCBI Taxonomy" id="303371"/>
    <lineage>
        <taxon>Eukaryota</taxon>
        <taxon>Sar</taxon>
        <taxon>Stramenopiles</taxon>
        <taxon>Ochrophyta</taxon>
        <taxon>PX clade</taxon>
        <taxon>Xanthophyceae</taxon>
        <taxon>Tribonematales</taxon>
        <taxon>Tribonemataceae</taxon>
        <taxon>Tribonema</taxon>
    </lineage>
</organism>
<feature type="region of interest" description="Disordered" evidence="1">
    <location>
        <begin position="275"/>
        <end position="330"/>
    </location>
</feature>
<evidence type="ECO:0000256" key="1">
    <source>
        <dbReference type="SAM" id="MobiDB-lite"/>
    </source>
</evidence>
<accession>A0A835YWS4</accession>
<feature type="compositionally biased region" description="Basic and acidic residues" evidence="1">
    <location>
        <begin position="321"/>
        <end position="330"/>
    </location>
</feature>
<keyword evidence="3" id="KW-1185">Reference proteome</keyword>
<feature type="compositionally biased region" description="Low complexity" evidence="1">
    <location>
        <begin position="517"/>
        <end position="529"/>
    </location>
</feature>
<protein>
    <submittedName>
        <fullName evidence="2">Uncharacterized protein</fullName>
    </submittedName>
</protein>
<evidence type="ECO:0000313" key="3">
    <source>
        <dbReference type="Proteomes" id="UP000664859"/>
    </source>
</evidence>
<name>A0A835YWS4_9STRA</name>
<feature type="region of interest" description="Disordered" evidence="1">
    <location>
        <begin position="349"/>
        <end position="378"/>
    </location>
</feature>
<feature type="region of interest" description="Disordered" evidence="1">
    <location>
        <begin position="142"/>
        <end position="164"/>
    </location>
</feature>
<feature type="region of interest" description="Disordered" evidence="1">
    <location>
        <begin position="472"/>
        <end position="529"/>
    </location>
</feature>
<reference evidence="2" key="1">
    <citation type="submission" date="2021-02" db="EMBL/GenBank/DDBJ databases">
        <title>First Annotated Genome of the Yellow-green Alga Tribonema minus.</title>
        <authorList>
            <person name="Mahan K.M."/>
        </authorList>
    </citation>
    <scope>NUCLEOTIDE SEQUENCE</scope>
    <source>
        <strain evidence="2">UTEX B ZZ1240</strain>
    </source>
</reference>
<dbReference type="PANTHER" id="PTHR21623">
    <property type="entry name" value="SPERIOLIN-BINDING FACTOR"/>
    <property type="match status" value="1"/>
</dbReference>
<gene>
    <name evidence="2" type="ORF">JKP88DRAFT_272801</name>
</gene>
<feature type="compositionally biased region" description="Basic and acidic residues" evidence="1">
    <location>
        <begin position="507"/>
        <end position="516"/>
    </location>
</feature>
<feature type="compositionally biased region" description="Polar residues" evidence="1">
    <location>
        <begin position="142"/>
        <end position="155"/>
    </location>
</feature>
<dbReference type="Proteomes" id="UP000664859">
    <property type="component" value="Unassembled WGS sequence"/>
</dbReference>
<feature type="compositionally biased region" description="Low complexity" evidence="1">
    <location>
        <begin position="290"/>
        <end position="301"/>
    </location>
</feature>
<feature type="region of interest" description="Disordered" evidence="1">
    <location>
        <begin position="580"/>
        <end position="599"/>
    </location>
</feature>
<dbReference type="GO" id="GO:0005777">
    <property type="term" value="C:peroxisome"/>
    <property type="evidence" value="ECO:0007669"/>
    <property type="project" value="TreeGrafter"/>
</dbReference>
<dbReference type="InterPro" id="IPR039889">
    <property type="entry name" value="CCD33"/>
</dbReference>
<dbReference type="EMBL" id="JAFCMP010000223">
    <property type="protein sequence ID" value="KAG5182835.1"/>
    <property type="molecule type" value="Genomic_DNA"/>
</dbReference>
<comment type="caution">
    <text evidence="2">The sequence shown here is derived from an EMBL/GenBank/DDBJ whole genome shotgun (WGS) entry which is preliminary data.</text>
</comment>
<dbReference type="AlphaFoldDB" id="A0A835YWS4"/>
<evidence type="ECO:0000313" key="2">
    <source>
        <dbReference type="EMBL" id="KAG5182835.1"/>
    </source>
</evidence>
<feature type="compositionally biased region" description="Gly residues" evidence="1">
    <location>
        <begin position="480"/>
        <end position="492"/>
    </location>
</feature>
<sequence length="599" mass="64486">MHQMQDPRLFLSIINQNNNSVLSSAALSLLELVPWHSYNLTISLPRAVQLDLTVCLESQPPDIKVQHAIIVSNAALTVPATWLHNATEVLSVARLITRDKSAVSRVLMGLSTDPPHPLPPTPCTCEPRDGAKDLIDAYIAQQSPKQSGRNASPAQRPSLRRPVAATAVSWPETTRFALGAQVKSRLMSAVDAYPETLYEFADGAGVESAAVLLYTFFGYAALRKTAAAAAHVAYLGYALLHLPHRPEGQFTLSSTLFTPLGAQVEGAGEYRVTMKVFGPPPPSPPPQPPLLQLSRSPAGSGRISGGGGDNSARKLALSPHAPRESQQRPDLRAGIAAAILAASRLGHKGAVAQQQEQQEGDVEGQNWEGGGEGGAAAEWDAPEGSQRLEELGKGLKQLQAMLEKREAGVHGGRHGGVELQDELKTLRAAQQQQAAYIMRQQGLRSKLEAYRSTVVTQERVIAKLESLLRASPRPDVDSYRGGGYGNYGGGGRDPTPPESQRWWAGDSEGREKEARSKANAAATSSATSSGWTEEVVELKASLRARDERISVLEEQMVENAKAAQEEISRLRLLLLDCDLDRPTPRGARWEGRGSSRGGR</sequence>
<feature type="compositionally biased region" description="Basic and acidic residues" evidence="1">
    <location>
        <begin position="580"/>
        <end position="593"/>
    </location>
</feature>
<proteinExistence type="predicted"/>